<accession>A0ABD2YIR1</accession>
<dbReference type="PANTHER" id="PTHR27001">
    <property type="entry name" value="OS01G0253100 PROTEIN"/>
    <property type="match status" value="1"/>
</dbReference>
<dbReference type="AlphaFoldDB" id="A0ABD2YIR1"/>
<dbReference type="InterPro" id="IPR036282">
    <property type="entry name" value="Glutathione-S-Trfase_C_sf"/>
</dbReference>
<dbReference type="Gene3D" id="1.10.510.10">
    <property type="entry name" value="Transferase(Phosphotransferase) domain 1"/>
    <property type="match status" value="1"/>
</dbReference>
<evidence type="ECO:0000313" key="5">
    <source>
        <dbReference type="Proteomes" id="UP001630127"/>
    </source>
</evidence>
<dbReference type="PANTHER" id="PTHR27001:SF931">
    <property type="entry name" value="OS11G0664100 PROTEIN"/>
    <property type="match status" value="1"/>
</dbReference>
<sequence length="511" mass="58008">MNMDQFQNDLIVLVTAEAKNGPPTNCPFGLVIKCYLQLGGVPFKMIHQPHSDSDKLPYIECGSLRASDDEDRNLVEILKQSKLVDLDYWVGDQSKQELEKGKLFINILTNAIQYQTQGEADKVHEMQPMTIDAFHELSNILNNQPYFLGDRPTSLDAYFLGRALFIIHALKGTSLENLLKVHSNLERCVDNAIEFLGKETNWYVENEMKITAPIRHSSYRSLTTCTVLSIPRSFQPYHIQYFTSSTKSQKVVASGSFGDVHKGWLFGCESGSPGKMLIAVKKSHQLRARDEEKQWENEIFYLSNMSHPNIIKLLGYAMIGKQYCLVYEYMQKKSLSRNLQDINWSATKRIALGSARAMEYLHTRDPPIIFADFKPANIVLDENLNPKLTDFGIAEEEGNTSHGGTKGSTDPFTVNYGLRTMETDIFSMGMLLLQLLTKEKDPELLNFPDNWKEVSTIAECLPHESLQPGCTKPQAYMLAELASTYSRTSEKEEGKEHLHLEIADVSNRHYI</sequence>
<organism evidence="4 5">
    <name type="scientific">Cinchona calisaya</name>
    <dbReference type="NCBI Taxonomy" id="153742"/>
    <lineage>
        <taxon>Eukaryota</taxon>
        <taxon>Viridiplantae</taxon>
        <taxon>Streptophyta</taxon>
        <taxon>Embryophyta</taxon>
        <taxon>Tracheophyta</taxon>
        <taxon>Spermatophyta</taxon>
        <taxon>Magnoliopsida</taxon>
        <taxon>eudicotyledons</taxon>
        <taxon>Gunneridae</taxon>
        <taxon>Pentapetalae</taxon>
        <taxon>asterids</taxon>
        <taxon>lamiids</taxon>
        <taxon>Gentianales</taxon>
        <taxon>Rubiaceae</taxon>
        <taxon>Cinchonoideae</taxon>
        <taxon>Cinchoneae</taxon>
        <taxon>Cinchona</taxon>
    </lineage>
</organism>
<comment type="caution">
    <text evidence="4">The sequence shown here is derived from an EMBL/GenBank/DDBJ whole genome shotgun (WGS) entry which is preliminary data.</text>
</comment>
<dbReference type="SUPFAM" id="SSF56112">
    <property type="entry name" value="Protein kinase-like (PK-like)"/>
    <property type="match status" value="1"/>
</dbReference>
<dbReference type="InterPro" id="IPR033468">
    <property type="entry name" value="Metaxin_GST"/>
</dbReference>
<gene>
    <name evidence="4" type="ORF">ACH5RR_032643</name>
</gene>
<keyword evidence="1" id="KW-0547">Nucleotide-binding</keyword>
<dbReference type="Proteomes" id="UP001630127">
    <property type="component" value="Unassembled WGS sequence"/>
</dbReference>
<dbReference type="SUPFAM" id="SSF47616">
    <property type="entry name" value="GST C-terminal domain-like"/>
    <property type="match status" value="1"/>
</dbReference>
<evidence type="ECO:0000259" key="3">
    <source>
        <dbReference type="PROSITE" id="PS50011"/>
    </source>
</evidence>
<keyword evidence="2" id="KW-0067">ATP-binding</keyword>
<name>A0ABD2YIR1_9GENT</name>
<evidence type="ECO:0000256" key="1">
    <source>
        <dbReference type="ARBA" id="ARBA00022741"/>
    </source>
</evidence>
<evidence type="ECO:0000313" key="4">
    <source>
        <dbReference type="EMBL" id="KAL3507261.1"/>
    </source>
</evidence>
<dbReference type="GO" id="GO:0005524">
    <property type="term" value="F:ATP binding"/>
    <property type="evidence" value="ECO:0007669"/>
    <property type="project" value="UniProtKB-KW"/>
</dbReference>
<feature type="domain" description="Protein kinase" evidence="3">
    <location>
        <begin position="246"/>
        <end position="511"/>
    </location>
</feature>
<dbReference type="InterPro" id="IPR000719">
    <property type="entry name" value="Prot_kinase_dom"/>
</dbReference>
<proteinExistence type="predicted"/>
<protein>
    <recommendedName>
        <fullName evidence="3">Protein kinase domain-containing protein</fullName>
    </recommendedName>
</protein>
<keyword evidence="5" id="KW-1185">Reference proteome</keyword>
<dbReference type="EMBL" id="JBJUIK010000013">
    <property type="protein sequence ID" value="KAL3507261.1"/>
    <property type="molecule type" value="Genomic_DNA"/>
</dbReference>
<dbReference type="InterPro" id="IPR011009">
    <property type="entry name" value="Kinase-like_dom_sf"/>
</dbReference>
<dbReference type="Pfam" id="PF17171">
    <property type="entry name" value="GST_C_6"/>
    <property type="match status" value="1"/>
</dbReference>
<reference evidence="4 5" key="1">
    <citation type="submission" date="2024-11" db="EMBL/GenBank/DDBJ databases">
        <title>A near-complete genome assembly of Cinchona calisaya.</title>
        <authorList>
            <person name="Lian D.C."/>
            <person name="Zhao X.W."/>
            <person name="Wei L."/>
        </authorList>
    </citation>
    <scope>NUCLEOTIDE SEQUENCE [LARGE SCALE GENOMIC DNA]</scope>
    <source>
        <tissue evidence="4">Nenye</tissue>
    </source>
</reference>
<dbReference type="PROSITE" id="PS50011">
    <property type="entry name" value="PROTEIN_KINASE_DOM"/>
    <property type="match status" value="1"/>
</dbReference>
<evidence type="ECO:0000256" key="2">
    <source>
        <dbReference type="ARBA" id="ARBA00022840"/>
    </source>
</evidence>
<dbReference type="Pfam" id="PF00069">
    <property type="entry name" value="Pkinase"/>
    <property type="match status" value="1"/>
</dbReference>